<gene>
    <name evidence="2" type="ORF">FN960_00875</name>
</gene>
<dbReference type="InterPro" id="IPR025202">
    <property type="entry name" value="PLD-like_dom"/>
</dbReference>
<evidence type="ECO:0000313" key="2">
    <source>
        <dbReference type="EMBL" id="TSB48142.1"/>
    </source>
</evidence>
<dbReference type="EMBL" id="VLXZ01000001">
    <property type="protein sequence ID" value="TSB48142.1"/>
    <property type="molecule type" value="Genomic_DNA"/>
</dbReference>
<dbReference type="GO" id="GO:0030572">
    <property type="term" value="F:phosphatidyltransferase activity"/>
    <property type="evidence" value="ECO:0007669"/>
    <property type="project" value="UniProtKB-ARBA"/>
</dbReference>
<dbReference type="GO" id="GO:0032049">
    <property type="term" value="P:cardiolipin biosynthetic process"/>
    <property type="evidence" value="ECO:0007669"/>
    <property type="project" value="UniProtKB-ARBA"/>
</dbReference>
<reference evidence="2 3" key="1">
    <citation type="submission" date="2019-07" db="EMBL/GenBank/DDBJ databases">
        <authorList>
            <person name="Park Y.J."/>
            <person name="Jeong S.E."/>
            <person name="Jung H.S."/>
        </authorList>
    </citation>
    <scope>NUCLEOTIDE SEQUENCE [LARGE SCALE GENOMIC DNA]</scope>
    <source>
        <strain evidence="3">P16(2019)</strain>
    </source>
</reference>
<evidence type="ECO:0000313" key="3">
    <source>
        <dbReference type="Proteomes" id="UP000318521"/>
    </source>
</evidence>
<dbReference type="Gene3D" id="3.30.870.10">
    <property type="entry name" value="Endonuclease Chain A"/>
    <property type="match status" value="2"/>
</dbReference>
<evidence type="ECO:0000259" key="1">
    <source>
        <dbReference type="PROSITE" id="PS50035"/>
    </source>
</evidence>
<dbReference type="PANTHER" id="PTHR21248">
    <property type="entry name" value="CARDIOLIPIN SYNTHASE"/>
    <property type="match status" value="1"/>
</dbReference>
<name>A0A554A375_9BACI</name>
<protein>
    <submittedName>
        <fullName evidence="2">Phospholipase</fullName>
    </submittedName>
</protein>
<keyword evidence="3" id="KW-1185">Reference proteome</keyword>
<dbReference type="PROSITE" id="PS50035">
    <property type="entry name" value="PLD"/>
    <property type="match status" value="1"/>
</dbReference>
<dbReference type="InterPro" id="IPR001736">
    <property type="entry name" value="PLipase_D/transphosphatidylase"/>
</dbReference>
<dbReference type="Proteomes" id="UP000318521">
    <property type="component" value="Unassembled WGS sequence"/>
</dbReference>
<dbReference type="SUPFAM" id="SSF56024">
    <property type="entry name" value="Phospholipase D/nuclease"/>
    <property type="match status" value="2"/>
</dbReference>
<dbReference type="OrthoDB" id="92272at2"/>
<feature type="domain" description="PLD phosphodiesterase" evidence="1">
    <location>
        <begin position="382"/>
        <end position="412"/>
    </location>
</feature>
<accession>A0A554A375</accession>
<dbReference type="CDD" id="cd09130">
    <property type="entry name" value="PLDc_unchar2_2"/>
    <property type="match status" value="1"/>
</dbReference>
<comment type="caution">
    <text evidence="2">The sequence shown here is derived from an EMBL/GenBank/DDBJ whole genome shotgun (WGS) entry which is preliminary data.</text>
</comment>
<dbReference type="Pfam" id="PF13091">
    <property type="entry name" value="PLDc_2"/>
    <property type="match status" value="1"/>
</dbReference>
<sequence length="480" mass="55208">MSGKLFNKKYAALLFILAFLFIYIGNIIHGVNRPLPHTNISYESELKPVYDPVFLSDITHQQMDEQILEQDIFEYIKQMIQEADDWIVFDMFLFNNIYQEEESFPALAEEMTAVLIQKKQSNPDMEITVITDPVNTMYGAFEPDYLAELQDEDIPVIISDLTTLRDSNPLFASYYKMFLRWDTLKWGNWLPNPLGSNGHDVNLHSYFGSLNGKANHRKVVVTENEGLITSGNPHNASAYHNNTAIAFKGELVWDLLLTEEAVANYSANRTLIPNSLSQTDEAHTDIYGQVLTESKIHKKALSMINEAEQGDTIWMGMLYLSESLICDALVEAAHRGVSVQIVLDQNIESFGNQKIGLPNKPVAYRLLQEANSNLQIRWYETEKEQYHPKLLFVDSTYNARILNGSANFTRRNLEDLNLETNLYLQSDADADIANDIREYFHRIWNNQDGQFTADYEEYKDEALWLRALYSIQKLTKLSTY</sequence>
<proteinExistence type="predicted"/>
<dbReference type="AlphaFoldDB" id="A0A554A375"/>
<organism evidence="2 3">
    <name type="scientific">Alkalicoccobacillus porphyridii</name>
    <dbReference type="NCBI Taxonomy" id="2597270"/>
    <lineage>
        <taxon>Bacteria</taxon>
        <taxon>Bacillati</taxon>
        <taxon>Bacillota</taxon>
        <taxon>Bacilli</taxon>
        <taxon>Bacillales</taxon>
        <taxon>Bacillaceae</taxon>
        <taxon>Alkalicoccobacillus</taxon>
    </lineage>
</organism>
<dbReference type="RefSeq" id="WP_143846487.1">
    <property type="nucleotide sequence ID" value="NZ_VLXZ01000001.1"/>
</dbReference>
<dbReference type="PANTHER" id="PTHR21248:SF22">
    <property type="entry name" value="PHOSPHOLIPASE D"/>
    <property type="match status" value="1"/>
</dbReference>